<dbReference type="InterPro" id="IPR024932">
    <property type="entry name" value="ApbE"/>
</dbReference>
<evidence type="ECO:0000256" key="3">
    <source>
        <dbReference type="ARBA" id="ARBA00016337"/>
    </source>
</evidence>
<evidence type="ECO:0000256" key="2">
    <source>
        <dbReference type="ARBA" id="ARBA00011955"/>
    </source>
</evidence>
<name>A0ABW3B0Z9_9FLAO</name>
<dbReference type="SUPFAM" id="SSF143631">
    <property type="entry name" value="ApbE-like"/>
    <property type="match status" value="1"/>
</dbReference>
<evidence type="ECO:0000256" key="7">
    <source>
        <dbReference type="ARBA" id="ARBA00022827"/>
    </source>
</evidence>
<evidence type="ECO:0000256" key="10">
    <source>
        <dbReference type="ARBA" id="ARBA00048540"/>
    </source>
</evidence>
<evidence type="ECO:0000256" key="4">
    <source>
        <dbReference type="ARBA" id="ARBA00022630"/>
    </source>
</evidence>
<dbReference type="PANTHER" id="PTHR30040:SF2">
    <property type="entry name" value="FAD:PROTEIN FMN TRANSFERASE"/>
    <property type="match status" value="1"/>
</dbReference>
<gene>
    <name evidence="12" type="ORF">ACFQZJ_05390</name>
</gene>
<comment type="catalytic activity">
    <reaction evidence="10 11">
        <text>L-threonyl-[protein] + FAD = FMN-L-threonyl-[protein] + AMP + H(+)</text>
        <dbReference type="Rhea" id="RHEA:36847"/>
        <dbReference type="Rhea" id="RHEA-COMP:11060"/>
        <dbReference type="Rhea" id="RHEA-COMP:11061"/>
        <dbReference type="ChEBI" id="CHEBI:15378"/>
        <dbReference type="ChEBI" id="CHEBI:30013"/>
        <dbReference type="ChEBI" id="CHEBI:57692"/>
        <dbReference type="ChEBI" id="CHEBI:74257"/>
        <dbReference type="ChEBI" id="CHEBI:456215"/>
        <dbReference type="EC" id="2.7.1.180"/>
    </reaction>
</comment>
<comment type="similarity">
    <text evidence="11">Belongs to the ApbE family.</text>
</comment>
<accession>A0ABW3B0Z9</accession>
<dbReference type="Pfam" id="PF02424">
    <property type="entry name" value="ApbE"/>
    <property type="match status" value="1"/>
</dbReference>
<dbReference type="PIRSF" id="PIRSF006268">
    <property type="entry name" value="ApbE"/>
    <property type="match status" value="1"/>
</dbReference>
<dbReference type="PANTHER" id="PTHR30040">
    <property type="entry name" value="THIAMINE BIOSYNTHESIS LIPOPROTEIN APBE"/>
    <property type="match status" value="1"/>
</dbReference>
<comment type="cofactor">
    <cofactor evidence="1">
        <name>Mg(2+)</name>
        <dbReference type="ChEBI" id="CHEBI:18420"/>
    </cofactor>
</comment>
<keyword evidence="4 11" id="KW-0285">Flavoprotein</keyword>
<evidence type="ECO:0000313" key="13">
    <source>
        <dbReference type="Proteomes" id="UP001597012"/>
    </source>
</evidence>
<evidence type="ECO:0000256" key="9">
    <source>
        <dbReference type="ARBA" id="ARBA00031306"/>
    </source>
</evidence>
<reference evidence="13" key="1">
    <citation type="journal article" date="2019" name="Int. J. Syst. Evol. Microbiol.">
        <title>The Global Catalogue of Microorganisms (GCM) 10K type strain sequencing project: providing services to taxonomists for standard genome sequencing and annotation.</title>
        <authorList>
            <consortium name="The Broad Institute Genomics Platform"/>
            <consortium name="The Broad Institute Genome Sequencing Center for Infectious Disease"/>
            <person name="Wu L."/>
            <person name="Ma J."/>
        </authorList>
    </citation>
    <scope>NUCLEOTIDE SEQUENCE [LARGE SCALE GENOMIC DNA]</scope>
    <source>
        <strain evidence="13">CCUG 61948</strain>
    </source>
</reference>
<dbReference type="GO" id="GO:0016740">
    <property type="term" value="F:transferase activity"/>
    <property type="evidence" value="ECO:0007669"/>
    <property type="project" value="UniProtKB-KW"/>
</dbReference>
<dbReference type="EMBL" id="JBHTHY010000003">
    <property type="protein sequence ID" value="MFD0796883.1"/>
    <property type="molecule type" value="Genomic_DNA"/>
</dbReference>
<comment type="caution">
    <text evidence="12">The sequence shown here is derived from an EMBL/GenBank/DDBJ whole genome shotgun (WGS) entry which is preliminary data.</text>
</comment>
<protein>
    <recommendedName>
        <fullName evidence="3 11">FAD:protein FMN transferase</fullName>
        <ecNumber evidence="2 11">2.7.1.180</ecNumber>
    </recommendedName>
    <alternativeName>
        <fullName evidence="9 11">Flavin transferase</fullName>
    </alternativeName>
</protein>
<organism evidence="12 13">
    <name type="scientific">Maribacter chungangensis</name>
    <dbReference type="NCBI Taxonomy" id="1069117"/>
    <lineage>
        <taxon>Bacteria</taxon>
        <taxon>Pseudomonadati</taxon>
        <taxon>Bacteroidota</taxon>
        <taxon>Flavobacteriia</taxon>
        <taxon>Flavobacteriales</taxon>
        <taxon>Flavobacteriaceae</taxon>
        <taxon>Maribacter</taxon>
    </lineage>
</organism>
<keyword evidence="6 11" id="KW-0479">Metal-binding</keyword>
<dbReference type="Gene3D" id="3.10.520.10">
    <property type="entry name" value="ApbE-like domains"/>
    <property type="match status" value="1"/>
</dbReference>
<keyword evidence="13" id="KW-1185">Reference proteome</keyword>
<evidence type="ECO:0000256" key="11">
    <source>
        <dbReference type="PIRNR" id="PIRNR006268"/>
    </source>
</evidence>
<evidence type="ECO:0000256" key="6">
    <source>
        <dbReference type="ARBA" id="ARBA00022723"/>
    </source>
</evidence>
<dbReference type="EC" id="2.7.1.180" evidence="2 11"/>
<keyword evidence="5 11" id="KW-0808">Transferase</keyword>
<evidence type="ECO:0000256" key="8">
    <source>
        <dbReference type="ARBA" id="ARBA00022842"/>
    </source>
</evidence>
<dbReference type="InterPro" id="IPR003374">
    <property type="entry name" value="ApbE-like_sf"/>
</dbReference>
<evidence type="ECO:0000256" key="5">
    <source>
        <dbReference type="ARBA" id="ARBA00022679"/>
    </source>
</evidence>
<proteinExistence type="inferred from homology"/>
<keyword evidence="7 11" id="KW-0274">FAD</keyword>
<evidence type="ECO:0000256" key="1">
    <source>
        <dbReference type="ARBA" id="ARBA00001946"/>
    </source>
</evidence>
<evidence type="ECO:0000313" key="12">
    <source>
        <dbReference type="EMBL" id="MFD0796883.1"/>
    </source>
</evidence>
<dbReference type="Proteomes" id="UP001597012">
    <property type="component" value="Unassembled WGS sequence"/>
</dbReference>
<sequence length="317" mass="35536">MQKLVTLNGLAFGTTYRIEYYDFKDTIKIEEGIASVIDSINNSLSTYLPESEISKINRGNSNIVTDILFQDVFKLSKEIHKKSNGYFDPTVGILRNAYGFGDTKPIKLITDLKLDSMMNYVGFDKVRLLPNGKVYKTNKAIYLDFNSIAKGYAVDRIVSYIKSKGIKNLRVEVGGEIRTHGKHLFYDMNWTVGIEGIESQINNRTSVARIELINKSIAGSGNYRKYRVDSLTNKKYVHTINPLNGKAEQGDVLSAFVIAETCAIADGYATTFMAMGIDNSKKMIPSLENIEAYLVYLDSLGQTKTYITAGFKKLIIE</sequence>
<keyword evidence="8 11" id="KW-0460">Magnesium</keyword>